<protein>
    <submittedName>
        <fullName evidence="2">Recombination protein RecR</fullName>
    </submittedName>
</protein>
<feature type="domain" description="FP protein C-terminal" evidence="1">
    <location>
        <begin position="80"/>
        <end position="129"/>
    </location>
</feature>
<proteinExistence type="predicted"/>
<sequence>EPANVEMIFRMNTKNKNAGNSPDDGNHPGPIVVRFVREEYKDKLLSARRIKSNLTVKDLNLPDLPGSASKTPVYLNESLTPMNRQLLRLARDLKKSGRLKYVWVRGGIIRVRKTDGSRFKIIKEEDDLQPFKMS</sequence>
<dbReference type="Pfam" id="PF25298">
    <property type="entry name" value="Baculo_FP_2nd"/>
    <property type="match status" value="1"/>
</dbReference>
<evidence type="ECO:0000313" key="2">
    <source>
        <dbReference type="EMBL" id="JAG28944.1"/>
    </source>
</evidence>
<accession>A0A0A9Y9U2</accession>
<dbReference type="AlphaFoldDB" id="A0A0A9Y9U2"/>
<name>A0A0A9Y9U2_LYGHE</name>
<dbReference type="EMBL" id="GBHO01014660">
    <property type="protein sequence ID" value="JAG28944.1"/>
    <property type="molecule type" value="Transcribed_RNA"/>
</dbReference>
<reference evidence="2" key="1">
    <citation type="journal article" date="2014" name="PLoS ONE">
        <title>Transcriptome-Based Identification of ABC Transporters in the Western Tarnished Plant Bug Lygus hesperus.</title>
        <authorList>
            <person name="Hull J.J."/>
            <person name="Chaney K."/>
            <person name="Geib S.M."/>
            <person name="Fabrick J.A."/>
            <person name="Brent C.S."/>
            <person name="Walsh D."/>
            <person name="Lavine L.C."/>
        </authorList>
    </citation>
    <scope>NUCLEOTIDE SEQUENCE</scope>
</reference>
<evidence type="ECO:0000259" key="1">
    <source>
        <dbReference type="Pfam" id="PF25298"/>
    </source>
</evidence>
<dbReference type="InterPro" id="IPR057251">
    <property type="entry name" value="FP_C"/>
</dbReference>
<reference evidence="2" key="2">
    <citation type="submission" date="2014-07" db="EMBL/GenBank/DDBJ databases">
        <authorList>
            <person name="Hull J."/>
        </authorList>
    </citation>
    <scope>NUCLEOTIDE SEQUENCE</scope>
</reference>
<organism evidence="2">
    <name type="scientific">Lygus hesperus</name>
    <name type="common">Western plant bug</name>
    <dbReference type="NCBI Taxonomy" id="30085"/>
    <lineage>
        <taxon>Eukaryota</taxon>
        <taxon>Metazoa</taxon>
        <taxon>Ecdysozoa</taxon>
        <taxon>Arthropoda</taxon>
        <taxon>Hexapoda</taxon>
        <taxon>Insecta</taxon>
        <taxon>Pterygota</taxon>
        <taxon>Neoptera</taxon>
        <taxon>Paraneoptera</taxon>
        <taxon>Hemiptera</taxon>
        <taxon>Heteroptera</taxon>
        <taxon>Panheteroptera</taxon>
        <taxon>Cimicomorpha</taxon>
        <taxon>Miridae</taxon>
        <taxon>Mirini</taxon>
        <taxon>Lygus</taxon>
    </lineage>
</organism>
<feature type="non-terminal residue" evidence="2">
    <location>
        <position position="1"/>
    </location>
</feature>
<gene>
    <name evidence="2" type="primary">recR_6</name>
    <name evidence="2" type="ORF">CM83_9308</name>
</gene>